<reference evidence="1 2" key="1">
    <citation type="submission" date="2016-01" db="EMBL/GenBank/DDBJ databases">
        <authorList>
            <person name="Oliw E.H."/>
        </authorList>
    </citation>
    <scope>NUCLEOTIDE SEQUENCE [LARGE SCALE GENOMIC DNA]</scope>
    <source>
        <strain evidence="1">LMG 27134</strain>
    </source>
</reference>
<accession>A0A158GAG6</accession>
<evidence type="ECO:0000313" key="2">
    <source>
        <dbReference type="Proteomes" id="UP000054683"/>
    </source>
</evidence>
<gene>
    <name evidence="1" type="ORF">AWB69_02261</name>
</gene>
<name>A0A158GAG6_9BURK</name>
<proteinExistence type="predicted"/>
<protein>
    <submittedName>
        <fullName evidence="1">Bacteriophage tail protein I</fullName>
    </submittedName>
</protein>
<dbReference type="Proteomes" id="UP000054683">
    <property type="component" value="Unassembled WGS sequence"/>
</dbReference>
<dbReference type="EMBL" id="FCOK02000011">
    <property type="protein sequence ID" value="SAL28883.1"/>
    <property type="molecule type" value="Genomic_DNA"/>
</dbReference>
<dbReference type="InterPro" id="IPR006521">
    <property type="entry name" value="Tail_protein_I"/>
</dbReference>
<dbReference type="Pfam" id="PF09684">
    <property type="entry name" value="Tail_P2_I"/>
    <property type="match status" value="1"/>
</dbReference>
<evidence type="ECO:0000313" key="1">
    <source>
        <dbReference type="EMBL" id="SAL28883.1"/>
    </source>
</evidence>
<dbReference type="NCBIfam" id="TIGR01634">
    <property type="entry name" value="tail_P2_I"/>
    <property type="match status" value="1"/>
</dbReference>
<sequence length="180" mass="19671">MSKLLAPNSTTTERNLATVNARISDIPTPIAQLMNPDTIPLALLPWLAWHLGIDAWKDYWPEQVKRARVKAAISIARKNGTAAAVREVVAAFGGNIALREWFEMQPKGKPGTFDVVLTVGSRAGEAPTAEFIADIIAEIDRTKPVRAHYSFTQGFGMQGTLGVVGAVRPALYRRLSFTDQ</sequence>
<dbReference type="OrthoDB" id="90759at2"/>
<organism evidence="1 2">
    <name type="scientific">Caballeronia udeis</name>
    <dbReference type="NCBI Taxonomy" id="1232866"/>
    <lineage>
        <taxon>Bacteria</taxon>
        <taxon>Pseudomonadati</taxon>
        <taxon>Pseudomonadota</taxon>
        <taxon>Betaproteobacteria</taxon>
        <taxon>Burkholderiales</taxon>
        <taxon>Burkholderiaceae</taxon>
        <taxon>Caballeronia</taxon>
    </lineage>
</organism>
<dbReference type="RefSeq" id="WP_062084930.1">
    <property type="nucleotide sequence ID" value="NZ_FCOK02000011.1"/>
</dbReference>
<dbReference type="AlphaFoldDB" id="A0A158GAG6"/>